<dbReference type="InterPro" id="IPR017853">
    <property type="entry name" value="GH"/>
</dbReference>
<evidence type="ECO:0000256" key="5">
    <source>
        <dbReference type="ARBA" id="ARBA00023295"/>
    </source>
</evidence>
<feature type="domain" description="Glycoside hydrolase family 20 catalytic" evidence="7">
    <location>
        <begin position="204"/>
        <end position="543"/>
    </location>
</feature>
<dbReference type="Pfam" id="PF00728">
    <property type="entry name" value="Glyco_hydro_20"/>
    <property type="match status" value="1"/>
</dbReference>
<evidence type="ECO:0000256" key="1">
    <source>
        <dbReference type="ARBA" id="ARBA00001231"/>
    </source>
</evidence>
<accession>A0ABR3ZVL8</accession>
<gene>
    <name evidence="9" type="ORF">N7G274_010552</name>
</gene>
<keyword evidence="10" id="KW-1185">Reference proteome</keyword>
<evidence type="ECO:0000259" key="7">
    <source>
        <dbReference type="Pfam" id="PF00728"/>
    </source>
</evidence>
<dbReference type="InterPro" id="IPR029018">
    <property type="entry name" value="Hex-like_dom2"/>
</dbReference>
<dbReference type="PANTHER" id="PTHR22600">
    <property type="entry name" value="BETA-HEXOSAMINIDASE"/>
    <property type="match status" value="1"/>
</dbReference>
<reference evidence="9 10" key="1">
    <citation type="submission" date="2024-09" db="EMBL/GenBank/DDBJ databases">
        <title>Rethinking Asexuality: The Enigmatic Case of Functional Sexual Genes in Lepraria (Stereocaulaceae).</title>
        <authorList>
            <person name="Doellman M."/>
            <person name="Sun Y."/>
            <person name="Barcenas-Pena A."/>
            <person name="Lumbsch H.T."/>
            <person name="Grewe F."/>
        </authorList>
    </citation>
    <scope>NUCLEOTIDE SEQUENCE [LARGE SCALE GENOMIC DNA]</scope>
    <source>
        <strain evidence="9 10">Mercado 3170</strain>
    </source>
</reference>
<evidence type="ECO:0000313" key="10">
    <source>
        <dbReference type="Proteomes" id="UP001590950"/>
    </source>
</evidence>
<sequence>MHSKVTTQILTICVLTICTTALWPLPLNYTHGSTYLWLSPDVTFSYQPNSGVNLTASALYANSTSQNATNYKASTGLDSYSIVQAAIARTQDELSNDGFVPWKFHPRNSFFEPPSNVSYRTITNVTIQQNSTDPANVLKPLAGAVDESYSIVIAINGAVMINAVSSVGIIRALETFSQLFYTTADGSSVYTNLAPVYIEDAPKFQYRGLNMDIARSPFTPDDIMRTIDALAYNKFNILHLHATDAQSWTLQIPALPPLADLGAYMKGLSYSPGDLENIQSYGAYRGVQVIIETDVPGHTAAIGLSYPDLVAALNVQPGWSNYSAEPPTGQLKLNDTAVYDFLDKLWADLLPRVYPFSAYFHTGGDEVNANVYGLDPTVRSNDTKVIQPLLQKMIDHNHAKVRAAGMARVVWEERLLEWNLTLGADVVVQTWQTDTAVANVVAKGHKALAGDYNYWYLDCGRGQWIDFSQSTAEAAWPFSDYCTPTKNWRLMYTYDPLAGVPANATKLVLGGEVHIWSEQVDGVNLDNMVWPRACAAAEVLWSGSKDASGKNRSQITASPRLGEMRERMVQRGIGAGPVQMIYCTQNGTQCTL</sequence>
<dbReference type="Proteomes" id="UP001590950">
    <property type="component" value="Unassembled WGS sequence"/>
</dbReference>
<comment type="catalytic activity">
    <reaction evidence="1 6">
        <text>Hydrolysis of terminal non-reducing N-acetyl-D-hexosamine residues in N-acetyl-beta-D-hexosaminides.</text>
        <dbReference type="EC" id="3.2.1.52"/>
    </reaction>
</comment>
<evidence type="ECO:0000313" key="9">
    <source>
        <dbReference type="EMBL" id="KAL2036681.1"/>
    </source>
</evidence>
<comment type="similarity">
    <text evidence="2 6">Belongs to the glycosyl hydrolase 20 family.</text>
</comment>
<protein>
    <recommendedName>
        <fullName evidence="6">Beta-hexosaminidase</fullName>
        <ecNumber evidence="6">3.2.1.52</ecNumber>
    </recommendedName>
</protein>
<feature type="domain" description="Beta-hexosaminidase eukaryotic type N-terminal" evidence="8">
    <location>
        <begin position="22"/>
        <end position="179"/>
    </location>
</feature>
<dbReference type="InterPro" id="IPR025705">
    <property type="entry name" value="Beta_hexosaminidase_sua/sub"/>
</dbReference>
<keyword evidence="4" id="KW-0325">Glycoprotein</keyword>
<dbReference type="PIRSF" id="PIRSF001093">
    <property type="entry name" value="B-hxosamndse_ab_euk"/>
    <property type="match status" value="1"/>
</dbReference>
<dbReference type="Pfam" id="PF14845">
    <property type="entry name" value="Glycohydro_20b2"/>
    <property type="match status" value="1"/>
</dbReference>
<dbReference type="SUPFAM" id="SSF55545">
    <property type="entry name" value="beta-N-acetylhexosaminidase-like domain"/>
    <property type="match status" value="1"/>
</dbReference>
<dbReference type="InterPro" id="IPR015883">
    <property type="entry name" value="Glyco_hydro_20_cat"/>
</dbReference>
<name>A0ABR3ZVL8_9LECA</name>
<evidence type="ECO:0000256" key="3">
    <source>
        <dbReference type="ARBA" id="ARBA00022801"/>
    </source>
</evidence>
<comment type="caution">
    <text evidence="9">The sequence shown here is derived from an EMBL/GenBank/DDBJ whole genome shotgun (WGS) entry which is preliminary data.</text>
</comment>
<evidence type="ECO:0000256" key="4">
    <source>
        <dbReference type="ARBA" id="ARBA00023180"/>
    </source>
</evidence>
<keyword evidence="5 6" id="KW-0326">Glycosidase</keyword>
<dbReference type="PANTHER" id="PTHR22600:SF58">
    <property type="entry name" value="BETA-HEXOSAMINIDASE"/>
    <property type="match status" value="1"/>
</dbReference>
<dbReference type="PRINTS" id="PR00738">
    <property type="entry name" value="GLHYDRLASE20"/>
</dbReference>
<dbReference type="Gene3D" id="3.20.20.80">
    <property type="entry name" value="Glycosidases"/>
    <property type="match status" value="1"/>
</dbReference>
<evidence type="ECO:0000256" key="6">
    <source>
        <dbReference type="PIRNR" id="PIRNR001093"/>
    </source>
</evidence>
<dbReference type="SUPFAM" id="SSF51445">
    <property type="entry name" value="(Trans)glycosidases"/>
    <property type="match status" value="1"/>
</dbReference>
<evidence type="ECO:0000259" key="8">
    <source>
        <dbReference type="Pfam" id="PF14845"/>
    </source>
</evidence>
<dbReference type="EMBL" id="JBEFKJ010000054">
    <property type="protein sequence ID" value="KAL2036681.1"/>
    <property type="molecule type" value="Genomic_DNA"/>
</dbReference>
<dbReference type="EC" id="3.2.1.52" evidence="6"/>
<proteinExistence type="inferred from homology"/>
<keyword evidence="3 6" id="KW-0378">Hydrolase</keyword>
<dbReference type="Gene3D" id="3.30.379.10">
    <property type="entry name" value="Chitobiase/beta-hexosaminidase domain 2-like"/>
    <property type="match status" value="1"/>
</dbReference>
<dbReference type="InterPro" id="IPR029019">
    <property type="entry name" value="HEX_eukaryotic_N"/>
</dbReference>
<evidence type="ECO:0000256" key="2">
    <source>
        <dbReference type="ARBA" id="ARBA00006285"/>
    </source>
</evidence>
<organism evidence="9 10">
    <name type="scientific">Stereocaulon virgatum</name>
    <dbReference type="NCBI Taxonomy" id="373712"/>
    <lineage>
        <taxon>Eukaryota</taxon>
        <taxon>Fungi</taxon>
        <taxon>Dikarya</taxon>
        <taxon>Ascomycota</taxon>
        <taxon>Pezizomycotina</taxon>
        <taxon>Lecanoromycetes</taxon>
        <taxon>OSLEUM clade</taxon>
        <taxon>Lecanoromycetidae</taxon>
        <taxon>Lecanorales</taxon>
        <taxon>Lecanorineae</taxon>
        <taxon>Stereocaulaceae</taxon>
        <taxon>Stereocaulon</taxon>
    </lineage>
</organism>